<proteinExistence type="predicted"/>
<evidence type="ECO:0000313" key="2">
    <source>
        <dbReference type="EMBL" id="AQS65874.1"/>
    </source>
</evidence>
<dbReference type="AlphaFoldDB" id="A0A1S6J291"/>
<feature type="compositionally biased region" description="Basic and acidic residues" evidence="1">
    <location>
        <begin position="119"/>
        <end position="128"/>
    </location>
</feature>
<sequence length="160" mass="17674">MSRSEAAVPLDRTGRPTRAARRLTVFRPPEPAATARQLTDEVANWPLMPVHVLARGEVARAHAPLHGVVAPQQLRLCRLLRDTAHWLTPVGHWNRTCPPPTSPGTPPPPPPGTARCARPARESRQWSRELSAEAVGRWAVRVPRRLHEQIAELPAADRPG</sequence>
<feature type="region of interest" description="Disordered" evidence="1">
    <location>
        <begin position="96"/>
        <end position="128"/>
    </location>
</feature>
<evidence type="ECO:0000256" key="1">
    <source>
        <dbReference type="SAM" id="MobiDB-lite"/>
    </source>
</evidence>
<dbReference type="KEGG" id="spac:B1H29_02025"/>
<feature type="compositionally biased region" description="Pro residues" evidence="1">
    <location>
        <begin position="97"/>
        <end position="112"/>
    </location>
</feature>
<accession>A0A1S6J291</accession>
<dbReference type="Proteomes" id="UP000189443">
    <property type="component" value="Chromosome"/>
</dbReference>
<keyword evidence="3" id="KW-1185">Reference proteome</keyword>
<reference evidence="2 3" key="1">
    <citation type="submission" date="2017-02" db="EMBL/GenBank/DDBJ databases">
        <title>Streptomyces pactum ACT12 Genome sequencing and assembly.</title>
        <authorList>
            <person name="Xue Q."/>
            <person name="Yan X."/>
            <person name="Jia L."/>
            <person name="Yan H."/>
        </authorList>
    </citation>
    <scope>NUCLEOTIDE SEQUENCE [LARGE SCALE GENOMIC DNA]</scope>
    <source>
        <strain evidence="2 3">ACT12</strain>
    </source>
</reference>
<organism evidence="2 3">
    <name type="scientific">Streptomyces pactum</name>
    <dbReference type="NCBI Taxonomy" id="68249"/>
    <lineage>
        <taxon>Bacteria</taxon>
        <taxon>Bacillati</taxon>
        <taxon>Actinomycetota</taxon>
        <taxon>Actinomycetes</taxon>
        <taxon>Kitasatosporales</taxon>
        <taxon>Streptomycetaceae</taxon>
        <taxon>Streptomyces</taxon>
    </lineage>
</organism>
<protein>
    <submittedName>
        <fullName evidence="2">Uncharacterized protein</fullName>
    </submittedName>
</protein>
<dbReference type="RefSeq" id="WP_055421415.1">
    <property type="nucleotide sequence ID" value="NZ_CP019724.1"/>
</dbReference>
<evidence type="ECO:0000313" key="3">
    <source>
        <dbReference type="Proteomes" id="UP000189443"/>
    </source>
</evidence>
<dbReference type="EMBL" id="CP019724">
    <property type="protein sequence ID" value="AQS65874.1"/>
    <property type="molecule type" value="Genomic_DNA"/>
</dbReference>
<dbReference type="Gene3D" id="1.20.120.330">
    <property type="entry name" value="Nucleotidyltransferases domain 2"/>
    <property type="match status" value="1"/>
</dbReference>
<gene>
    <name evidence="2" type="ORF">B1H29_02025</name>
</gene>
<name>A0A1S6J291_9ACTN</name>